<feature type="coiled-coil region" evidence="1">
    <location>
        <begin position="293"/>
        <end position="390"/>
    </location>
</feature>
<keyword evidence="1" id="KW-0175">Coiled coil</keyword>
<accession>I0EKK2</accession>
<proteinExistence type="predicted"/>
<dbReference type="RefSeq" id="WP_014660344.1">
    <property type="nucleotide sequence ID" value="NC_017737.1"/>
</dbReference>
<keyword evidence="2" id="KW-0732">Signal</keyword>
<dbReference type="AlphaFoldDB" id="I0EKK2"/>
<dbReference type="Proteomes" id="UP000005010">
    <property type="component" value="Chromosome"/>
</dbReference>
<feature type="coiled-coil region" evidence="1">
    <location>
        <begin position="84"/>
        <end position="111"/>
    </location>
</feature>
<sequence length="428" mass="49831">MKTNLFKGLGALSLALAMPLFGGAPIDVSMKTEKKFNNITNDFYQQSYLNIQSNVDSIVIQNIELNRGNCKDEVYDAVMQKLGYKDKYAILKNIENERDEILEQLKGIKEEKNMEGVTTSMGMQNATADIRYAIANLEYTIKNNEKLQKELNTINTYEELRKRLDNPNFHYFPRLDKNGFAPSTNEEPPKSKELYSLMAFHESLFEILKVVFSPNNDNFNGKVENLDKLSSRGCNSYAYGGFSIVSTKCISRNSYHRKYYLNDYVKGIVGDANYNDFMDEDFWKETLENYWGKKMSQEQLGKLRQDLANAEQKIYTAYLKKYKEVVLTQSNATLKIAQAKLLEFRKEHQREQQEYKQKHQQQRQENIKEEKQLTQKLAQLNQKIKNMKEQGNTIRVPLKFGQVFKTRACSNLKEAKIKTNKGTWTFSF</sequence>
<feature type="chain" id="PRO_5003626246" description="Periplasmic protein" evidence="2">
    <location>
        <begin position="23"/>
        <end position="428"/>
    </location>
</feature>
<organism evidence="3 4">
    <name type="scientific">Helicobacter cetorum (strain ATCC BAA-429 / MIT 00-7128)</name>
    <dbReference type="NCBI Taxonomy" id="182217"/>
    <lineage>
        <taxon>Bacteria</taxon>
        <taxon>Pseudomonadati</taxon>
        <taxon>Campylobacterota</taxon>
        <taxon>Epsilonproteobacteria</taxon>
        <taxon>Campylobacterales</taxon>
        <taxon>Helicobacteraceae</taxon>
        <taxon>Helicobacter</taxon>
    </lineage>
</organism>
<dbReference type="KEGG" id="hce:HCW_00890"/>
<feature type="signal peptide" evidence="2">
    <location>
        <begin position="1"/>
        <end position="22"/>
    </location>
</feature>
<gene>
    <name evidence="3" type="ordered locus">HCW_00890</name>
</gene>
<evidence type="ECO:0000256" key="1">
    <source>
        <dbReference type="SAM" id="Coils"/>
    </source>
</evidence>
<evidence type="ECO:0000313" key="3">
    <source>
        <dbReference type="EMBL" id="AFI03471.1"/>
    </source>
</evidence>
<evidence type="ECO:0000256" key="2">
    <source>
        <dbReference type="SAM" id="SignalP"/>
    </source>
</evidence>
<dbReference type="PATRIC" id="fig|182217.3.peg.185"/>
<keyword evidence="4" id="KW-1185">Reference proteome</keyword>
<dbReference type="HOGENOM" id="CLU_640568_0_0_7"/>
<reference evidence="4" key="1">
    <citation type="submission" date="2012-04" db="EMBL/GenBank/DDBJ databases">
        <title>Complete genome sequence of Helicobacter cetorum strain MIT 00-7128.</title>
        <authorList>
            <person name="Kersulyte D."/>
            <person name="Berg D.E."/>
        </authorList>
    </citation>
    <scope>NUCLEOTIDE SEQUENCE [LARGE SCALE GENOMIC DNA]</scope>
    <source>
        <strain evidence="4">MIT 00-7128</strain>
    </source>
</reference>
<dbReference type="STRING" id="182217.HCW_00890"/>
<protein>
    <recommendedName>
        <fullName evidence="5">Periplasmic protein</fullName>
    </recommendedName>
</protein>
<dbReference type="EMBL" id="CP003479">
    <property type="protein sequence ID" value="AFI03471.1"/>
    <property type="molecule type" value="Genomic_DNA"/>
</dbReference>
<evidence type="ECO:0008006" key="5">
    <source>
        <dbReference type="Google" id="ProtNLM"/>
    </source>
</evidence>
<evidence type="ECO:0000313" key="4">
    <source>
        <dbReference type="Proteomes" id="UP000005010"/>
    </source>
</evidence>
<name>I0EKK2_HELC0</name>